<evidence type="ECO:0008006" key="4">
    <source>
        <dbReference type="Google" id="ProtNLM"/>
    </source>
</evidence>
<name>A0A4Q9H5V0_9BURK</name>
<evidence type="ECO:0000313" key="2">
    <source>
        <dbReference type="EMBL" id="TBO33017.1"/>
    </source>
</evidence>
<proteinExistence type="predicted"/>
<dbReference type="Proteomes" id="UP000292120">
    <property type="component" value="Unassembled WGS sequence"/>
</dbReference>
<reference evidence="2 3" key="1">
    <citation type="submission" date="2019-02" db="EMBL/GenBank/DDBJ databases">
        <title>Aquabacterium sp. strain KMB7.</title>
        <authorList>
            <person name="Chen W.-M."/>
        </authorList>
    </citation>
    <scope>NUCLEOTIDE SEQUENCE [LARGE SCALE GENOMIC DNA]</scope>
    <source>
        <strain evidence="2 3">KMB7</strain>
    </source>
</reference>
<feature type="region of interest" description="Disordered" evidence="1">
    <location>
        <begin position="50"/>
        <end position="83"/>
    </location>
</feature>
<gene>
    <name evidence="2" type="ORF">EYS42_05355</name>
</gene>
<comment type="caution">
    <text evidence="2">The sequence shown here is derived from an EMBL/GenBank/DDBJ whole genome shotgun (WGS) entry which is preliminary data.</text>
</comment>
<dbReference type="OrthoDB" id="5298561at2"/>
<feature type="compositionally biased region" description="Basic and acidic residues" evidence="1">
    <location>
        <begin position="72"/>
        <end position="83"/>
    </location>
</feature>
<sequence length="165" mass="17743">MCALQATVWPLAVQSQQVYRCPGNLYTDALSQREAAEKGCKTLEGAPVTIIQATPRPAPRPAATSGGVERPPASDDAKAKDADARRILEAELRKEEEALATLRKEFNNGEPERRGDERNAQKYLDRIKDMKDAITRKEADIASIKRELAKLSGGAGAGASGGGVR</sequence>
<evidence type="ECO:0000313" key="3">
    <source>
        <dbReference type="Proteomes" id="UP000292120"/>
    </source>
</evidence>
<evidence type="ECO:0000256" key="1">
    <source>
        <dbReference type="SAM" id="MobiDB-lite"/>
    </source>
</evidence>
<dbReference type="AlphaFoldDB" id="A0A4Q9H5V0"/>
<dbReference type="EMBL" id="SIXI01000002">
    <property type="protein sequence ID" value="TBO33017.1"/>
    <property type="molecule type" value="Genomic_DNA"/>
</dbReference>
<keyword evidence="3" id="KW-1185">Reference proteome</keyword>
<protein>
    <recommendedName>
        <fullName evidence="4">DUF4124 domain-containing protein</fullName>
    </recommendedName>
</protein>
<feature type="region of interest" description="Disordered" evidence="1">
    <location>
        <begin position="102"/>
        <end position="121"/>
    </location>
</feature>
<accession>A0A4Q9H5V0</accession>
<organism evidence="2 3">
    <name type="scientific">Aquabacterium lacunae</name>
    <dbReference type="NCBI Taxonomy" id="2528630"/>
    <lineage>
        <taxon>Bacteria</taxon>
        <taxon>Pseudomonadati</taxon>
        <taxon>Pseudomonadota</taxon>
        <taxon>Betaproteobacteria</taxon>
        <taxon>Burkholderiales</taxon>
        <taxon>Aquabacterium</taxon>
    </lineage>
</organism>